<comment type="similarity">
    <text evidence="5">Belongs to the OXA1/ALB3/YidC family.</text>
</comment>
<dbReference type="GO" id="GO:0016020">
    <property type="term" value="C:membrane"/>
    <property type="evidence" value="ECO:0007669"/>
    <property type="project" value="UniProtKB-SubCell"/>
</dbReference>
<dbReference type="PANTHER" id="PTHR12428">
    <property type="entry name" value="OXA1"/>
    <property type="match status" value="1"/>
</dbReference>
<dbReference type="InterPro" id="IPR001708">
    <property type="entry name" value="YidC/ALB3/OXA1/COX18"/>
</dbReference>
<feature type="domain" description="Membrane insertase YidC/Oxa/ALB C-terminal" evidence="8">
    <location>
        <begin position="114"/>
        <end position="322"/>
    </location>
</feature>
<sequence>MAAFVPSGVGLGGRARSSFVDSRVRLGDGKRRIGARVRMGLESADFSAMGDHIVRFHDSLVASTILLADAAAPAVEAVAGEEKRGLWGNFVKLIEGSIIGIHNGLAGVGVPYSYGFSIILLTVAIKVLTLPLNSKQMESTMRMQDMQPMVKKIQAQYKDNPQVMNERLANLYKEENVNPLAGCLPVLAQTPIWIALYRALLNMSNEDLLIEPFFWVPSLQGPVASGGNVGDWLFPFKDGAPPVGWHDAIAYLILPLILIVTQSYSTKVLTPPSTDPATEQTNQILKFLPLILGWVSLSVPSGLTLYWVANNVLSTAQTVVLRNNYNEKKAAAAPPASAVVDVEAEPVQVPRPEADGFSSKKSQKKKSKKKRK</sequence>
<dbReference type="GO" id="GO:0051205">
    <property type="term" value="P:protein insertion into membrane"/>
    <property type="evidence" value="ECO:0007669"/>
    <property type="project" value="TreeGrafter"/>
</dbReference>
<dbReference type="InterPro" id="IPR028055">
    <property type="entry name" value="YidC/Oxa/ALB_C"/>
</dbReference>
<comment type="subcellular location">
    <subcellularLocation>
        <location evidence="1 5">Membrane</location>
        <topology evidence="1 5">Multi-pass membrane protein</topology>
    </subcellularLocation>
</comment>
<dbReference type="GO" id="GO:0032977">
    <property type="term" value="F:membrane insertase activity"/>
    <property type="evidence" value="ECO:0007669"/>
    <property type="project" value="InterPro"/>
</dbReference>
<evidence type="ECO:0000256" key="7">
    <source>
        <dbReference type="SAM" id="Phobius"/>
    </source>
</evidence>
<protein>
    <recommendedName>
        <fullName evidence="8">Membrane insertase YidC/Oxa/ALB C-terminal domain-containing protein</fullName>
    </recommendedName>
</protein>
<dbReference type="Pfam" id="PF02096">
    <property type="entry name" value="60KD_IMP"/>
    <property type="match status" value="1"/>
</dbReference>
<evidence type="ECO:0000313" key="9">
    <source>
        <dbReference type="EMBL" id="CAE0060255.1"/>
    </source>
</evidence>
<dbReference type="InterPro" id="IPR047196">
    <property type="entry name" value="YidC_ALB_C"/>
</dbReference>
<feature type="region of interest" description="Disordered" evidence="6">
    <location>
        <begin position="332"/>
        <end position="372"/>
    </location>
</feature>
<evidence type="ECO:0000256" key="6">
    <source>
        <dbReference type="SAM" id="MobiDB-lite"/>
    </source>
</evidence>
<proteinExistence type="inferred from homology"/>
<organism evidence="9">
    <name type="scientific">Rhodosorus marinus</name>
    <dbReference type="NCBI Taxonomy" id="101924"/>
    <lineage>
        <taxon>Eukaryota</taxon>
        <taxon>Rhodophyta</taxon>
        <taxon>Stylonematophyceae</taxon>
        <taxon>Stylonematales</taxon>
        <taxon>Stylonemataceae</taxon>
        <taxon>Rhodosorus</taxon>
    </lineage>
</organism>
<evidence type="ECO:0000256" key="1">
    <source>
        <dbReference type="ARBA" id="ARBA00004141"/>
    </source>
</evidence>
<evidence type="ECO:0000256" key="5">
    <source>
        <dbReference type="RuleBase" id="RU003945"/>
    </source>
</evidence>
<evidence type="ECO:0000256" key="4">
    <source>
        <dbReference type="ARBA" id="ARBA00023136"/>
    </source>
</evidence>
<feature type="compositionally biased region" description="Basic residues" evidence="6">
    <location>
        <begin position="361"/>
        <end position="372"/>
    </location>
</feature>
<evidence type="ECO:0000259" key="8">
    <source>
        <dbReference type="Pfam" id="PF02096"/>
    </source>
</evidence>
<feature type="transmembrane region" description="Helical" evidence="7">
    <location>
        <begin position="287"/>
        <end position="309"/>
    </location>
</feature>
<evidence type="ECO:0000256" key="3">
    <source>
        <dbReference type="ARBA" id="ARBA00022989"/>
    </source>
</evidence>
<dbReference type="EMBL" id="HBHW01036835">
    <property type="protein sequence ID" value="CAE0060255.1"/>
    <property type="molecule type" value="Transcribed_RNA"/>
</dbReference>
<reference evidence="9" key="1">
    <citation type="submission" date="2021-01" db="EMBL/GenBank/DDBJ databases">
        <authorList>
            <person name="Corre E."/>
            <person name="Pelletier E."/>
            <person name="Niang G."/>
            <person name="Scheremetjew M."/>
            <person name="Finn R."/>
            <person name="Kale V."/>
            <person name="Holt S."/>
            <person name="Cochrane G."/>
            <person name="Meng A."/>
            <person name="Brown T."/>
            <person name="Cohen L."/>
        </authorList>
    </citation>
    <scope>NUCLEOTIDE SEQUENCE</scope>
    <source>
        <strain evidence="9">CCMP 769</strain>
    </source>
</reference>
<dbReference type="CDD" id="cd20070">
    <property type="entry name" value="5TM_YidC_Alb3"/>
    <property type="match status" value="1"/>
</dbReference>
<name>A0A7S3A3A8_9RHOD</name>
<dbReference type="AlphaFoldDB" id="A0A7S3A3A8"/>
<accession>A0A7S3A3A8</accession>
<gene>
    <name evidence="9" type="ORF">RMAR00112_LOCUS28321</name>
</gene>
<evidence type="ECO:0000256" key="2">
    <source>
        <dbReference type="ARBA" id="ARBA00022692"/>
    </source>
</evidence>
<feature type="compositionally biased region" description="Low complexity" evidence="6">
    <location>
        <begin position="332"/>
        <end position="347"/>
    </location>
</feature>
<dbReference type="PANTHER" id="PTHR12428:SF14">
    <property type="entry name" value="ALBINO3-LIKE PROTEIN 1, CHLOROPLASTIC"/>
    <property type="match status" value="1"/>
</dbReference>
<keyword evidence="4 7" id="KW-0472">Membrane</keyword>
<dbReference type="NCBIfam" id="TIGR03592">
    <property type="entry name" value="yidC_oxa1_cterm"/>
    <property type="match status" value="1"/>
</dbReference>
<keyword evidence="3 7" id="KW-1133">Transmembrane helix</keyword>
<keyword evidence="2 5" id="KW-0812">Transmembrane</keyword>